<proteinExistence type="inferred from homology"/>
<comment type="similarity">
    <text evidence="1">Belongs to the enoyl-CoA hydratase/isomerase family.</text>
</comment>
<dbReference type="CDD" id="cd06558">
    <property type="entry name" value="crotonase-like"/>
    <property type="match status" value="1"/>
</dbReference>
<dbReference type="EMBL" id="JABWTA010000001">
    <property type="protein sequence ID" value="NVE95290.1"/>
    <property type="molecule type" value="Genomic_DNA"/>
</dbReference>
<protein>
    <submittedName>
        <fullName evidence="3">Crotonase/enoyl-CoA hydratase family protein</fullName>
    </submittedName>
</protein>
<dbReference type="InterPro" id="IPR001753">
    <property type="entry name" value="Enoyl-CoA_hydra/iso"/>
</dbReference>
<keyword evidence="2" id="KW-0456">Lyase</keyword>
<dbReference type="PANTHER" id="PTHR11941:SF54">
    <property type="entry name" value="ENOYL-COA HYDRATASE, MITOCHONDRIAL"/>
    <property type="match status" value="1"/>
</dbReference>
<dbReference type="InterPro" id="IPR014748">
    <property type="entry name" value="Enoyl-CoA_hydra_C"/>
</dbReference>
<sequence length="265" mass="28258">MSLLTIEHADHITTLTIDRAETMNPLGADGDGDEFTAACDAINRDMDVRCVILTGAGRAFSAGGDIKAMKTRSGTFGGTPPGISDGYRNNIHRILRSLYGLRVPVIAAVNGPAIGLGCDVACLADMRIASAKAKFGVTFLKLGIIPGDGGTWILPRIIGEARAAELFYTGDVIDAATAQDWGLVSRVVELDALMEEARALASKVAALPPHSLRHAKNLMRQGRETSYDTALEMAANTQALMHLTDDHMEGVDALIEKRTPQFKGQ</sequence>
<dbReference type="AlphaFoldDB" id="A0A850HCM0"/>
<dbReference type="Gene3D" id="3.90.226.10">
    <property type="entry name" value="2-enoyl-CoA Hydratase, Chain A, domain 1"/>
    <property type="match status" value="1"/>
</dbReference>
<dbReference type="SUPFAM" id="SSF52096">
    <property type="entry name" value="ClpP/crotonase"/>
    <property type="match status" value="1"/>
</dbReference>
<dbReference type="PANTHER" id="PTHR11941">
    <property type="entry name" value="ENOYL-COA HYDRATASE-RELATED"/>
    <property type="match status" value="1"/>
</dbReference>
<accession>A0A850HCM0</accession>
<reference evidence="3 4" key="1">
    <citation type="submission" date="2020-06" db="EMBL/GenBank/DDBJ databases">
        <title>Altererythrobacter lutimaris sp. nov., a marine bacterium isolated from a tidal flat.</title>
        <authorList>
            <person name="Kim D."/>
            <person name="Yoo Y."/>
            <person name="Kim J.-J."/>
        </authorList>
    </citation>
    <scope>NUCLEOTIDE SEQUENCE [LARGE SCALE GENOMIC DNA]</scope>
    <source>
        <strain evidence="3 4">JGD-16</strain>
    </source>
</reference>
<dbReference type="NCBIfam" id="NF006699">
    <property type="entry name" value="PRK09245.1"/>
    <property type="match status" value="1"/>
</dbReference>
<dbReference type="Gene3D" id="1.10.12.10">
    <property type="entry name" value="Lyase 2-enoyl-coa Hydratase, Chain A, domain 2"/>
    <property type="match status" value="1"/>
</dbReference>
<evidence type="ECO:0000256" key="2">
    <source>
        <dbReference type="ARBA" id="ARBA00023239"/>
    </source>
</evidence>
<organism evidence="3 4">
    <name type="scientific">Altererythrobacter lutimaris</name>
    <dbReference type="NCBI Taxonomy" id="2743979"/>
    <lineage>
        <taxon>Bacteria</taxon>
        <taxon>Pseudomonadati</taxon>
        <taxon>Pseudomonadota</taxon>
        <taxon>Alphaproteobacteria</taxon>
        <taxon>Sphingomonadales</taxon>
        <taxon>Erythrobacteraceae</taxon>
        <taxon>Altererythrobacter</taxon>
    </lineage>
</organism>
<evidence type="ECO:0000256" key="1">
    <source>
        <dbReference type="ARBA" id="ARBA00005254"/>
    </source>
</evidence>
<dbReference type="InterPro" id="IPR029045">
    <property type="entry name" value="ClpP/crotonase-like_dom_sf"/>
</dbReference>
<evidence type="ECO:0000313" key="3">
    <source>
        <dbReference type="EMBL" id="NVE95290.1"/>
    </source>
</evidence>
<gene>
    <name evidence="3" type="ORF">HUO12_10305</name>
</gene>
<name>A0A850HCM0_9SPHN</name>
<dbReference type="Proteomes" id="UP000546031">
    <property type="component" value="Unassembled WGS sequence"/>
</dbReference>
<dbReference type="RefSeq" id="WP_176273526.1">
    <property type="nucleotide sequence ID" value="NZ_JABWTA010000001.1"/>
</dbReference>
<dbReference type="GO" id="GO:0016829">
    <property type="term" value="F:lyase activity"/>
    <property type="evidence" value="ECO:0007669"/>
    <property type="project" value="UniProtKB-KW"/>
</dbReference>
<dbReference type="Pfam" id="PF00378">
    <property type="entry name" value="ECH_1"/>
    <property type="match status" value="1"/>
</dbReference>
<keyword evidence="4" id="KW-1185">Reference proteome</keyword>
<comment type="caution">
    <text evidence="3">The sequence shown here is derived from an EMBL/GenBank/DDBJ whole genome shotgun (WGS) entry which is preliminary data.</text>
</comment>
<dbReference type="GO" id="GO:0006635">
    <property type="term" value="P:fatty acid beta-oxidation"/>
    <property type="evidence" value="ECO:0007669"/>
    <property type="project" value="TreeGrafter"/>
</dbReference>
<evidence type="ECO:0000313" key="4">
    <source>
        <dbReference type="Proteomes" id="UP000546031"/>
    </source>
</evidence>